<keyword evidence="3" id="KW-1185">Reference proteome</keyword>
<sequence>MQSPTPWDSKDFSLPAPGVSGETPAQTSGALSSPWALERKAGGNSRKSILGDFGPPLLLNPVSPPATDSVIFAGMRRPSQARNRCSPAKIRDSVEVVTPRCDQRRLKCTDSTFRTDAASPGFTHRLIFISSLRYCTWESTRLRVRRSWCRIVGNNSVTTLC</sequence>
<comment type="caution">
    <text evidence="2">The sequence shown here is derived from an EMBL/GenBank/DDBJ whole genome shotgun (WGS) entry which is preliminary data.</text>
</comment>
<feature type="region of interest" description="Disordered" evidence="1">
    <location>
        <begin position="1"/>
        <end position="33"/>
    </location>
</feature>
<reference evidence="2" key="1">
    <citation type="journal article" date="2022" name="bioRxiv">
        <title>Sequencing and chromosome-scale assembly of the giantPleurodeles waltlgenome.</title>
        <authorList>
            <person name="Brown T."/>
            <person name="Elewa A."/>
            <person name="Iarovenko S."/>
            <person name="Subramanian E."/>
            <person name="Araus A.J."/>
            <person name="Petzold A."/>
            <person name="Susuki M."/>
            <person name="Suzuki K.-i.T."/>
            <person name="Hayashi T."/>
            <person name="Toyoda A."/>
            <person name="Oliveira C."/>
            <person name="Osipova E."/>
            <person name="Leigh N.D."/>
            <person name="Simon A."/>
            <person name="Yun M.H."/>
        </authorList>
    </citation>
    <scope>NUCLEOTIDE SEQUENCE</scope>
    <source>
        <strain evidence="2">20211129_DDA</strain>
        <tissue evidence="2">Liver</tissue>
    </source>
</reference>
<proteinExistence type="predicted"/>
<evidence type="ECO:0000313" key="3">
    <source>
        <dbReference type="Proteomes" id="UP001066276"/>
    </source>
</evidence>
<protein>
    <submittedName>
        <fullName evidence="2">Uncharacterized protein</fullName>
    </submittedName>
</protein>
<gene>
    <name evidence="2" type="ORF">NDU88_006772</name>
</gene>
<accession>A0AAV7X297</accession>
<dbReference type="Proteomes" id="UP001066276">
    <property type="component" value="Chromosome 1_1"/>
</dbReference>
<evidence type="ECO:0000256" key="1">
    <source>
        <dbReference type="SAM" id="MobiDB-lite"/>
    </source>
</evidence>
<dbReference type="EMBL" id="JANPWB010000001">
    <property type="protein sequence ID" value="KAJ1219201.1"/>
    <property type="molecule type" value="Genomic_DNA"/>
</dbReference>
<dbReference type="AlphaFoldDB" id="A0AAV7X297"/>
<evidence type="ECO:0000313" key="2">
    <source>
        <dbReference type="EMBL" id="KAJ1219201.1"/>
    </source>
</evidence>
<name>A0AAV7X297_PLEWA</name>
<organism evidence="2 3">
    <name type="scientific">Pleurodeles waltl</name>
    <name type="common">Iberian ribbed newt</name>
    <dbReference type="NCBI Taxonomy" id="8319"/>
    <lineage>
        <taxon>Eukaryota</taxon>
        <taxon>Metazoa</taxon>
        <taxon>Chordata</taxon>
        <taxon>Craniata</taxon>
        <taxon>Vertebrata</taxon>
        <taxon>Euteleostomi</taxon>
        <taxon>Amphibia</taxon>
        <taxon>Batrachia</taxon>
        <taxon>Caudata</taxon>
        <taxon>Salamandroidea</taxon>
        <taxon>Salamandridae</taxon>
        <taxon>Pleurodelinae</taxon>
        <taxon>Pleurodeles</taxon>
    </lineage>
</organism>